<dbReference type="PANTHER" id="PTHR45900">
    <property type="entry name" value="RECA"/>
    <property type="match status" value="1"/>
</dbReference>
<keyword evidence="4" id="KW-0067">ATP-binding</keyword>
<evidence type="ECO:0000256" key="1">
    <source>
        <dbReference type="ARBA" id="ARBA00009391"/>
    </source>
</evidence>
<evidence type="ECO:0000256" key="3">
    <source>
        <dbReference type="ARBA" id="ARBA00022741"/>
    </source>
</evidence>
<reference evidence="8 9" key="1">
    <citation type="submission" date="2015-08" db="EMBL/GenBank/DDBJ databases">
        <authorList>
            <person name="Babu N.S."/>
            <person name="Beckwith C.J."/>
            <person name="Beseler K.G."/>
            <person name="Brison A."/>
            <person name="Carone J.V."/>
            <person name="Caskin T.P."/>
            <person name="Diamond M."/>
            <person name="Durham M.E."/>
            <person name="Foxe J.M."/>
            <person name="Go M."/>
            <person name="Henderson B.A."/>
            <person name="Jones I.B."/>
            <person name="McGettigan J.A."/>
            <person name="Micheletti S.J."/>
            <person name="Nasrallah M.E."/>
            <person name="Ortiz D."/>
            <person name="Piller C.R."/>
            <person name="Privatt S.R."/>
            <person name="Schneider S.L."/>
            <person name="Sharp S."/>
            <person name="Smith T.C."/>
            <person name="Stanton J.D."/>
            <person name="Ullery H.E."/>
            <person name="Wilson R.J."/>
            <person name="Serrano M.G."/>
            <person name="Buck G."/>
            <person name="Lee V."/>
            <person name="Wang Y."/>
            <person name="Carvalho R."/>
            <person name="Voegtly L."/>
            <person name="Shi R."/>
            <person name="Duckworth R."/>
            <person name="Johnson A."/>
            <person name="Loviza R."/>
            <person name="Walstead R."/>
            <person name="Shah Z."/>
            <person name="Kiflezghi M."/>
            <person name="Wade K."/>
            <person name="Ball S.L."/>
            <person name="Bradley K.W."/>
            <person name="Asai D.J."/>
            <person name="Bowman C.A."/>
            <person name="Russell D.A."/>
            <person name="Pope W.H."/>
            <person name="Jacobs-Sera D."/>
            <person name="Hendrix R.W."/>
            <person name="Hatfull G.F."/>
        </authorList>
    </citation>
    <scope>NUCLEOTIDE SEQUENCE [LARGE SCALE GENOMIC DNA]</scope>
    <source>
        <strain evidence="8 9">DSM 27710</strain>
    </source>
</reference>
<organism evidence="8 9">
    <name type="scientific">Vulgatibacter incomptus</name>
    <dbReference type="NCBI Taxonomy" id="1391653"/>
    <lineage>
        <taxon>Bacteria</taxon>
        <taxon>Pseudomonadati</taxon>
        <taxon>Myxococcota</taxon>
        <taxon>Myxococcia</taxon>
        <taxon>Myxococcales</taxon>
        <taxon>Cystobacterineae</taxon>
        <taxon>Vulgatibacteraceae</taxon>
        <taxon>Vulgatibacter</taxon>
    </lineage>
</organism>
<dbReference type="SUPFAM" id="SSF52540">
    <property type="entry name" value="P-loop containing nucleoside triphosphate hydrolases"/>
    <property type="match status" value="1"/>
</dbReference>
<dbReference type="GO" id="GO:0006310">
    <property type="term" value="P:DNA recombination"/>
    <property type="evidence" value="ECO:0007669"/>
    <property type="project" value="UniProtKB-KW"/>
</dbReference>
<keyword evidence="9" id="KW-1185">Reference proteome</keyword>
<evidence type="ECO:0000256" key="5">
    <source>
        <dbReference type="ARBA" id="ARBA00023172"/>
    </source>
</evidence>
<dbReference type="GO" id="GO:0005524">
    <property type="term" value="F:ATP binding"/>
    <property type="evidence" value="ECO:0007669"/>
    <property type="project" value="UniProtKB-KW"/>
</dbReference>
<feature type="compositionally biased region" description="Gly residues" evidence="6">
    <location>
        <begin position="149"/>
        <end position="158"/>
    </location>
</feature>
<evidence type="ECO:0000256" key="6">
    <source>
        <dbReference type="SAM" id="MobiDB-lite"/>
    </source>
</evidence>
<feature type="compositionally biased region" description="Low complexity" evidence="6">
    <location>
        <begin position="159"/>
        <end position="173"/>
    </location>
</feature>
<dbReference type="GO" id="GO:0006281">
    <property type="term" value="P:DNA repair"/>
    <property type="evidence" value="ECO:0007669"/>
    <property type="project" value="InterPro"/>
</dbReference>
<dbReference type="AlphaFoldDB" id="A0A0K1PIP8"/>
<dbReference type="InterPro" id="IPR013765">
    <property type="entry name" value="DNA_recomb/repair_RecA"/>
</dbReference>
<dbReference type="EMBL" id="CP012332">
    <property type="protein sequence ID" value="AKU93266.1"/>
    <property type="molecule type" value="Genomic_DNA"/>
</dbReference>
<accession>A0A0K1PIP8</accession>
<evidence type="ECO:0000313" key="8">
    <source>
        <dbReference type="EMBL" id="AKU93266.1"/>
    </source>
</evidence>
<feature type="region of interest" description="Disordered" evidence="6">
    <location>
        <begin position="148"/>
        <end position="245"/>
    </location>
</feature>
<dbReference type="STRING" id="1391653.AKJ08_3653"/>
<dbReference type="Proteomes" id="UP000055590">
    <property type="component" value="Chromosome"/>
</dbReference>
<sequence length="351" mass="35830">MARSALELDRLVEDLRRTRALVTPQELAHRLPSVTPTGLEPLDRLLGGGLPEGRIVELVEERGAWGSSLALLVLARFTADGRSAALIDRADAFDPRGAVEAGVALDRLLWCRPSTDQEAIRAADVLLSSGAFPLVVLDLARGAEVARGGAAGRGGSAGQGSAQGSAGQGAAAERGGGADAGAGREDAERGAGSSGSGSAGGAGPLRLAPRSPGLGSPGLDRGLRFEPYAGYGAPRKDAPRRKAQPDVSQAAWLRLARDAEGARASLIVVGGTGAGGVSSACLRPVRRKARFLGNGPGRTFEGLDLTVALERNRLGLPLGEALLSFRAPSLFPAGLREPAPGQARTSPWSGS</sequence>
<dbReference type="InterPro" id="IPR027417">
    <property type="entry name" value="P-loop_NTPase"/>
</dbReference>
<dbReference type="PANTHER" id="PTHR45900:SF1">
    <property type="entry name" value="MITOCHONDRIAL DNA REPAIR PROTEIN RECA HOMOLOG-RELATED"/>
    <property type="match status" value="1"/>
</dbReference>
<gene>
    <name evidence="8" type="ORF">AKJ08_3653</name>
</gene>
<evidence type="ECO:0000259" key="7">
    <source>
        <dbReference type="Pfam" id="PF00154"/>
    </source>
</evidence>
<dbReference type="OrthoDB" id="5498241at2"/>
<evidence type="ECO:0000256" key="2">
    <source>
        <dbReference type="ARBA" id="ARBA00015553"/>
    </source>
</evidence>
<dbReference type="Pfam" id="PF00154">
    <property type="entry name" value="RecA_N"/>
    <property type="match status" value="1"/>
</dbReference>
<keyword evidence="5" id="KW-0233">DNA recombination</keyword>
<dbReference type="InterPro" id="IPR049428">
    <property type="entry name" value="RecA-like_N"/>
</dbReference>
<keyword evidence="3" id="KW-0547">Nucleotide-binding</keyword>
<feature type="compositionally biased region" description="Gly residues" evidence="6">
    <location>
        <begin position="192"/>
        <end position="203"/>
    </location>
</feature>
<name>A0A0K1PIP8_9BACT</name>
<protein>
    <recommendedName>
        <fullName evidence="2">Protein RecA</fullName>
    </recommendedName>
</protein>
<proteinExistence type="inferred from homology"/>
<comment type="similarity">
    <text evidence="1">Belongs to the RecA family.</text>
</comment>
<dbReference type="KEGG" id="vin:AKJ08_3653"/>
<evidence type="ECO:0000256" key="4">
    <source>
        <dbReference type="ARBA" id="ARBA00022840"/>
    </source>
</evidence>
<evidence type="ECO:0000313" key="9">
    <source>
        <dbReference type="Proteomes" id="UP000055590"/>
    </source>
</evidence>
<feature type="domain" description="RecA-like N-terminal" evidence="7">
    <location>
        <begin position="34"/>
        <end position="139"/>
    </location>
</feature>
<dbReference type="GO" id="GO:0003697">
    <property type="term" value="F:single-stranded DNA binding"/>
    <property type="evidence" value="ECO:0007669"/>
    <property type="project" value="InterPro"/>
</dbReference>
<dbReference type="RefSeq" id="WP_157370805.1">
    <property type="nucleotide sequence ID" value="NZ_CP012332.1"/>
</dbReference>
<dbReference type="Gene3D" id="3.40.50.300">
    <property type="entry name" value="P-loop containing nucleotide triphosphate hydrolases"/>
    <property type="match status" value="1"/>
</dbReference>